<dbReference type="RefSeq" id="WP_345692012.1">
    <property type="nucleotide sequence ID" value="NZ_BAABIT010000001.1"/>
</dbReference>
<protein>
    <recommendedName>
        <fullName evidence="5">MFS transporter</fullName>
    </recommendedName>
</protein>
<feature type="signal peptide" evidence="2">
    <location>
        <begin position="1"/>
        <end position="29"/>
    </location>
</feature>
<keyword evidence="1" id="KW-0812">Transmembrane</keyword>
<evidence type="ECO:0000313" key="4">
    <source>
        <dbReference type="Proteomes" id="UP001595829"/>
    </source>
</evidence>
<gene>
    <name evidence="3" type="ORF">ACFPM3_02380</name>
</gene>
<evidence type="ECO:0000313" key="3">
    <source>
        <dbReference type="EMBL" id="MFC5020995.1"/>
    </source>
</evidence>
<organism evidence="3 4">
    <name type="scientific">Streptomyces coeruleoprunus</name>
    <dbReference type="NCBI Taxonomy" id="285563"/>
    <lineage>
        <taxon>Bacteria</taxon>
        <taxon>Bacillati</taxon>
        <taxon>Actinomycetota</taxon>
        <taxon>Actinomycetes</taxon>
        <taxon>Kitasatosporales</taxon>
        <taxon>Streptomycetaceae</taxon>
        <taxon>Streptomyces</taxon>
    </lineage>
</organism>
<sequence>MTNPRSPIRVLRAALFAAVCVTLSAIGHASQSAHDVPAGSLLLAFGATGALAWLAAGRRRGPVAMGTGLLAVQGVLHVTFAGGLEDHHHAHEGAVDSLSSGMLAAHVLAAAVCALWLARGEAAFLGLARTAFTPLRPPLTAVRLPAAPRPPRPRPRTADRLHHGVVLAHTLSRRGPPVLAAPRAKALGTHG</sequence>
<keyword evidence="4" id="KW-1185">Reference proteome</keyword>
<keyword evidence="1" id="KW-0472">Membrane</keyword>
<evidence type="ECO:0000256" key="2">
    <source>
        <dbReference type="SAM" id="SignalP"/>
    </source>
</evidence>
<feature type="transmembrane region" description="Helical" evidence="1">
    <location>
        <begin position="63"/>
        <end position="80"/>
    </location>
</feature>
<dbReference type="Proteomes" id="UP001595829">
    <property type="component" value="Unassembled WGS sequence"/>
</dbReference>
<comment type="caution">
    <text evidence="3">The sequence shown here is derived from an EMBL/GenBank/DDBJ whole genome shotgun (WGS) entry which is preliminary data.</text>
</comment>
<proteinExistence type="predicted"/>
<keyword evidence="2" id="KW-0732">Signal</keyword>
<name>A0ABV9X9T3_9ACTN</name>
<feature type="transmembrane region" description="Helical" evidence="1">
    <location>
        <begin position="100"/>
        <end position="118"/>
    </location>
</feature>
<evidence type="ECO:0008006" key="5">
    <source>
        <dbReference type="Google" id="ProtNLM"/>
    </source>
</evidence>
<dbReference type="EMBL" id="JBHSJD010000001">
    <property type="protein sequence ID" value="MFC5020995.1"/>
    <property type="molecule type" value="Genomic_DNA"/>
</dbReference>
<feature type="transmembrane region" description="Helical" evidence="1">
    <location>
        <begin position="39"/>
        <end position="56"/>
    </location>
</feature>
<reference evidence="4" key="1">
    <citation type="journal article" date="2019" name="Int. J. Syst. Evol. Microbiol.">
        <title>The Global Catalogue of Microorganisms (GCM) 10K type strain sequencing project: providing services to taxonomists for standard genome sequencing and annotation.</title>
        <authorList>
            <consortium name="The Broad Institute Genomics Platform"/>
            <consortium name="The Broad Institute Genome Sequencing Center for Infectious Disease"/>
            <person name="Wu L."/>
            <person name="Ma J."/>
        </authorList>
    </citation>
    <scope>NUCLEOTIDE SEQUENCE [LARGE SCALE GENOMIC DNA]</scope>
    <source>
        <strain evidence="4">CGMCC 4.1648</strain>
    </source>
</reference>
<feature type="chain" id="PRO_5045888797" description="MFS transporter" evidence="2">
    <location>
        <begin position="30"/>
        <end position="191"/>
    </location>
</feature>
<accession>A0ABV9X9T3</accession>
<evidence type="ECO:0000256" key="1">
    <source>
        <dbReference type="SAM" id="Phobius"/>
    </source>
</evidence>
<keyword evidence="1" id="KW-1133">Transmembrane helix</keyword>